<accession>A0A4V6QIJ2</accession>
<protein>
    <submittedName>
        <fullName evidence="1">Uncharacterized protein</fullName>
    </submittedName>
</protein>
<dbReference type="Pfam" id="PF24716">
    <property type="entry name" value="WapI"/>
    <property type="match status" value="1"/>
</dbReference>
<dbReference type="OrthoDB" id="7210783at2"/>
<proteinExistence type="predicted"/>
<dbReference type="AlphaFoldDB" id="A0A4V6QIJ2"/>
<dbReference type="RefSeq" id="WP_134553980.1">
    <property type="nucleotide sequence ID" value="NZ_SOHK01000005.1"/>
</dbReference>
<sequence length="157" mass="17036">MQLGVGTRASVTLKPVRYEFANPARDEWDDNWLVISGDVSAADTKWHFAVPCLMTFEAKQISTWLRSVADGGIPVSVIGDAGVVASLEFTEPNLAFSVGSYQDGSISVRVHFALESRPVGQSCDGRDQFWVEVAATAADLDLSAAEWDKALLAFPDR</sequence>
<evidence type="ECO:0000313" key="2">
    <source>
        <dbReference type="Proteomes" id="UP000298154"/>
    </source>
</evidence>
<name>A0A4V6QIJ2_9MICO</name>
<dbReference type="InterPro" id="IPR056510">
    <property type="entry name" value="WapI"/>
</dbReference>
<comment type="caution">
    <text evidence="1">The sequence shown here is derived from an EMBL/GenBank/DDBJ whole genome shotgun (WGS) entry which is preliminary data.</text>
</comment>
<reference evidence="1 2" key="1">
    <citation type="submission" date="2019-03" db="EMBL/GenBank/DDBJ databases">
        <title>Genomics of glacier-inhabiting Cryobacterium strains.</title>
        <authorList>
            <person name="Liu Q."/>
            <person name="Xin Y.-H."/>
        </authorList>
    </citation>
    <scope>NUCLEOTIDE SEQUENCE [LARGE SCALE GENOMIC DNA]</scope>
    <source>
        <strain evidence="1 2">Sr36</strain>
    </source>
</reference>
<organism evidence="1 2">
    <name type="scientific">Cryobacterium ruanii</name>
    <dbReference type="NCBI Taxonomy" id="1259197"/>
    <lineage>
        <taxon>Bacteria</taxon>
        <taxon>Bacillati</taxon>
        <taxon>Actinomycetota</taxon>
        <taxon>Actinomycetes</taxon>
        <taxon>Micrococcales</taxon>
        <taxon>Microbacteriaceae</taxon>
        <taxon>Cryobacterium</taxon>
    </lineage>
</organism>
<evidence type="ECO:0000313" key="1">
    <source>
        <dbReference type="EMBL" id="TFD68772.1"/>
    </source>
</evidence>
<gene>
    <name evidence="1" type="ORF">E3T47_02030</name>
</gene>
<dbReference type="EMBL" id="SOHK01000005">
    <property type="protein sequence ID" value="TFD68772.1"/>
    <property type="molecule type" value="Genomic_DNA"/>
</dbReference>
<keyword evidence="2" id="KW-1185">Reference proteome</keyword>
<dbReference type="Proteomes" id="UP000298154">
    <property type="component" value="Unassembled WGS sequence"/>
</dbReference>